<keyword evidence="3" id="KW-0539">Nucleus</keyword>
<gene>
    <name evidence="6" type="ORF">PVAG01_05799</name>
</gene>
<dbReference type="CDD" id="cd00067">
    <property type="entry name" value="GAL4"/>
    <property type="match status" value="1"/>
</dbReference>
<evidence type="ECO:0000256" key="2">
    <source>
        <dbReference type="ARBA" id="ARBA00022723"/>
    </source>
</evidence>
<dbReference type="InterPro" id="IPR036864">
    <property type="entry name" value="Zn2-C6_fun-type_DNA-bd_sf"/>
</dbReference>
<evidence type="ECO:0000256" key="3">
    <source>
        <dbReference type="ARBA" id="ARBA00023242"/>
    </source>
</evidence>
<proteinExistence type="predicted"/>
<organism evidence="6 7">
    <name type="scientific">Phlyctema vagabunda</name>
    <dbReference type="NCBI Taxonomy" id="108571"/>
    <lineage>
        <taxon>Eukaryota</taxon>
        <taxon>Fungi</taxon>
        <taxon>Dikarya</taxon>
        <taxon>Ascomycota</taxon>
        <taxon>Pezizomycotina</taxon>
        <taxon>Leotiomycetes</taxon>
        <taxon>Helotiales</taxon>
        <taxon>Dermateaceae</taxon>
        <taxon>Phlyctema</taxon>
    </lineage>
</organism>
<evidence type="ECO:0000313" key="6">
    <source>
        <dbReference type="EMBL" id="KAL3421643.1"/>
    </source>
</evidence>
<feature type="compositionally biased region" description="Polar residues" evidence="4">
    <location>
        <begin position="655"/>
        <end position="674"/>
    </location>
</feature>
<dbReference type="PANTHER" id="PTHR31001">
    <property type="entry name" value="UNCHARACTERIZED TRANSCRIPTIONAL REGULATORY PROTEIN"/>
    <property type="match status" value="1"/>
</dbReference>
<dbReference type="CDD" id="cd12148">
    <property type="entry name" value="fungal_TF_MHR"/>
    <property type="match status" value="1"/>
</dbReference>
<dbReference type="Pfam" id="PF00172">
    <property type="entry name" value="Zn_clus"/>
    <property type="match status" value="1"/>
</dbReference>
<reference evidence="6 7" key="1">
    <citation type="submission" date="2024-06" db="EMBL/GenBank/DDBJ databases">
        <title>Complete genome of Phlyctema vagabunda strain 19-DSS-EL-015.</title>
        <authorList>
            <person name="Fiorenzani C."/>
        </authorList>
    </citation>
    <scope>NUCLEOTIDE SEQUENCE [LARGE SCALE GENOMIC DNA]</scope>
    <source>
        <strain evidence="6 7">19-DSS-EL-015</strain>
    </source>
</reference>
<accession>A0ABR4PEB5</accession>
<keyword evidence="2" id="KW-0479">Metal-binding</keyword>
<dbReference type="SUPFAM" id="SSF57701">
    <property type="entry name" value="Zn2/Cys6 DNA-binding domain"/>
    <property type="match status" value="1"/>
</dbReference>
<keyword evidence="7" id="KW-1185">Reference proteome</keyword>
<feature type="domain" description="Zn(2)-C6 fungal-type" evidence="5">
    <location>
        <begin position="26"/>
        <end position="53"/>
    </location>
</feature>
<feature type="region of interest" description="Disordered" evidence="4">
    <location>
        <begin position="87"/>
        <end position="134"/>
    </location>
</feature>
<evidence type="ECO:0000256" key="4">
    <source>
        <dbReference type="SAM" id="MobiDB-lite"/>
    </source>
</evidence>
<sequence length="718" mass="79965">MSATTTPGTSAQLSLNPQSKITRGHSCLTCQQRKVRCDGQKPCATCVKNKVECAAKPPSLPRRRKARDVATKTDVLSRIQRLEQELRSKTEQLSAASSSTPELATTTTTTTASTGNNSVEPVSRRPSKTRESHGQMIIEGGHSRYVENTLWAGLKSELEQDPESLTPVSSEHTPANAEGLLFSRPISNQDGKLEHPQPVHIFKLWQTCLENVNPLVKIFHTPTMQQIILESMSNIDSVPASTEALLFAIYLSAVVSLSEGECQTMFAESRSVLVSKFSKMGEQALNNAQFLKSYDMVVLQALTLFLLAMRQRYDAQSLWLLTGLAIRSGQRIGLHRESASQGFSVFDSEIRRRLWWQIIILDGISAKLSGAAVHGSLQSIHEMKLPLNVNDSDLWPTMKEAPREHVGVTEMLFTSIRCDIGAFMHISRWSKSCLNGQLPLQGDLKSTMEEKDEGIRDLENTLESKYLRYCDPSISFHLLAVYLCKSAIAQMRLAAHHPYQFEDKGASLPQSQKDMLFSTGLDILLYHNSINGEKGLRGFMWHVNVVFPFEALIYVLLELTQRSQGDLIPKAKSAVTEAYGYHPELVKDTANALYFAIGNLAIRAWVCGPGQKESPQAVEQEIPRFIRELQAQRPTRMTKSIEQPDEGNNAAPGFTGNSLYSPQDQLTDLNGNPDQASFAPYFSMESSNAMDWEYWQNLLDGQSVYANYGSLPPSHPYS</sequence>
<comment type="caution">
    <text evidence="6">The sequence shown here is derived from an EMBL/GenBank/DDBJ whole genome shotgun (WGS) entry which is preliminary data.</text>
</comment>
<protein>
    <submittedName>
        <fullName evidence="6">C6 transcription factor</fullName>
    </submittedName>
</protein>
<evidence type="ECO:0000313" key="7">
    <source>
        <dbReference type="Proteomes" id="UP001629113"/>
    </source>
</evidence>
<evidence type="ECO:0000256" key="1">
    <source>
        <dbReference type="ARBA" id="ARBA00004123"/>
    </source>
</evidence>
<dbReference type="EMBL" id="JBFCZG010000005">
    <property type="protein sequence ID" value="KAL3421643.1"/>
    <property type="molecule type" value="Genomic_DNA"/>
</dbReference>
<dbReference type="Proteomes" id="UP001629113">
    <property type="component" value="Unassembled WGS sequence"/>
</dbReference>
<dbReference type="SMART" id="SM00066">
    <property type="entry name" value="GAL4"/>
    <property type="match status" value="1"/>
</dbReference>
<dbReference type="Gene3D" id="4.10.240.10">
    <property type="entry name" value="Zn(2)-C6 fungal-type DNA-binding domain"/>
    <property type="match status" value="1"/>
</dbReference>
<dbReference type="InterPro" id="IPR007219">
    <property type="entry name" value="XnlR_reg_dom"/>
</dbReference>
<feature type="compositionally biased region" description="Low complexity" evidence="4">
    <location>
        <begin position="94"/>
        <end position="114"/>
    </location>
</feature>
<dbReference type="PANTHER" id="PTHR31001:SF85">
    <property type="entry name" value="ZN(II)2CYS6 TRANSCRIPTION FACTOR (EUROFUNG)"/>
    <property type="match status" value="1"/>
</dbReference>
<evidence type="ECO:0000259" key="5">
    <source>
        <dbReference type="PROSITE" id="PS50048"/>
    </source>
</evidence>
<dbReference type="PROSITE" id="PS50048">
    <property type="entry name" value="ZN2_CY6_FUNGAL_2"/>
    <property type="match status" value="1"/>
</dbReference>
<dbReference type="InterPro" id="IPR050613">
    <property type="entry name" value="Sec_Metabolite_Reg"/>
</dbReference>
<comment type="subcellular location">
    <subcellularLocation>
        <location evidence="1">Nucleus</location>
    </subcellularLocation>
</comment>
<feature type="region of interest" description="Disordered" evidence="4">
    <location>
        <begin position="633"/>
        <end position="674"/>
    </location>
</feature>
<name>A0ABR4PEB5_9HELO</name>
<dbReference type="Pfam" id="PF04082">
    <property type="entry name" value="Fungal_trans"/>
    <property type="match status" value="1"/>
</dbReference>
<dbReference type="SMART" id="SM00906">
    <property type="entry name" value="Fungal_trans"/>
    <property type="match status" value="1"/>
</dbReference>
<dbReference type="InterPro" id="IPR001138">
    <property type="entry name" value="Zn2Cys6_DnaBD"/>
</dbReference>